<dbReference type="Proteomes" id="UP000823775">
    <property type="component" value="Unassembled WGS sequence"/>
</dbReference>
<name>A0ABS8UMZ1_DATST</name>
<protein>
    <submittedName>
        <fullName evidence="1">Uncharacterized protein</fullName>
    </submittedName>
</protein>
<evidence type="ECO:0000313" key="2">
    <source>
        <dbReference type="Proteomes" id="UP000823775"/>
    </source>
</evidence>
<organism evidence="1 2">
    <name type="scientific">Datura stramonium</name>
    <name type="common">Jimsonweed</name>
    <name type="synonym">Common thornapple</name>
    <dbReference type="NCBI Taxonomy" id="4076"/>
    <lineage>
        <taxon>Eukaryota</taxon>
        <taxon>Viridiplantae</taxon>
        <taxon>Streptophyta</taxon>
        <taxon>Embryophyta</taxon>
        <taxon>Tracheophyta</taxon>
        <taxon>Spermatophyta</taxon>
        <taxon>Magnoliopsida</taxon>
        <taxon>eudicotyledons</taxon>
        <taxon>Gunneridae</taxon>
        <taxon>Pentapetalae</taxon>
        <taxon>asterids</taxon>
        <taxon>lamiids</taxon>
        <taxon>Solanales</taxon>
        <taxon>Solanaceae</taxon>
        <taxon>Solanoideae</taxon>
        <taxon>Datureae</taxon>
        <taxon>Datura</taxon>
    </lineage>
</organism>
<reference evidence="1 2" key="1">
    <citation type="journal article" date="2021" name="BMC Genomics">
        <title>Datura genome reveals duplications of psychoactive alkaloid biosynthetic genes and high mutation rate following tissue culture.</title>
        <authorList>
            <person name="Rajewski A."/>
            <person name="Carter-House D."/>
            <person name="Stajich J."/>
            <person name="Litt A."/>
        </authorList>
    </citation>
    <scope>NUCLEOTIDE SEQUENCE [LARGE SCALE GENOMIC DNA]</scope>
    <source>
        <strain evidence="1">AR-01</strain>
    </source>
</reference>
<dbReference type="EMBL" id="JACEIK010002115">
    <property type="protein sequence ID" value="MCD9559241.1"/>
    <property type="molecule type" value="Genomic_DNA"/>
</dbReference>
<proteinExistence type="predicted"/>
<sequence length="58" mass="6403">ELRHPDKETLAPRWSESPAKFAADLSPVTTNSLSPLPLSSSMILPIFAYQLGFDVSSW</sequence>
<keyword evidence="2" id="KW-1185">Reference proteome</keyword>
<gene>
    <name evidence="1" type="ORF">HAX54_017099</name>
</gene>
<evidence type="ECO:0000313" key="1">
    <source>
        <dbReference type="EMBL" id="MCD9559241.1"/>
    </source>
</evidence>
<comment type="caution">
    <text evidence="1">The sequence shown here is derived from an EMBL/GenBank/DDBJ whole genome shotgun (WGS) entry which is preliminary data.</text>
</comment>
<feature type="non-terminal residue" evidence="1">
    <location>
        <position position="1"/>
    </location>
</feature>
<accession>A0ABS8UMZ1</accession>